<protein>
    <recommendedName>
        <fullName evidence="12">TNFR-Cys domain-containing protein</fullName>
    </recommendedName>
</protein>
<evidence type="ECO:0000313" key="14">
    <source>
        <dbReference type="Proteomes" id="UP001159428"/>
    </source>
</evidence>
<evidence type="ECO:0000256" key="10">
    <source>
        <dbReference type="SAM" id="MobiDB-lite"/>
    </source>
</evidence>
<dbReference type="GO" id="GO:0016020">
    <property type="term" value="C:membrane"/>
    <property type="evidence" value="ECO:0007669"/>
    <property type="project" value="UniProtKB-SubCell"/>
</dbReference>
<dbReference type="PROSITE" id="PS50050">
    <property type="entry name" value="TNFR_NGFR_2"/>
    <property type="match status" value="2"/>
</dbReference>
<evidence type="ECO:0000256" key="3">
    <source>
        <dbReference type="ARBA" id="ARBA00022737"/>
    </source>
</evidence>
<feature type="repeat" description="TNFR-Cys" evidence="9">
    <location>
        <begin position="106"/>
        <end position="146"/>
    </location>
</feature>
<keyword evidence="2 11" id="KW-0812">Transmembrane</keyword>
<organism evidence="13 14">
    <name type="scientific">Pocillopora meandrina</name>
    <dbReference type="NCBI Taxonomy" id="46732"/>
    <lineage>
        <taxon>Eukaryota</taxon>
        <taxon>Metazoa</taxon>
        <taxon>Cnidaria</taxon>
        <taxon>Anthozoa</taxon>
        <taxon>Hexacorallia</taxon>
        <taxon>Scleractinia</taxon>
        <taxon>Astrocoeniina</taxon>
        <taxon>Pocilloporidae</taxon>
        <taxon>Pocillopora</taxon>
    </lineage>
</organism>
<keyword evidence="3" id="KW-0677">Repeat</keyword>
<evidence type="ECO:0000256" key="11">
    <source>
        <dbReference type="SAM" id="Phobius"/>
    </source>
</evidence>
<feature type="domain" description="TNFR-Cys" evidence="12">
    <location>
        <begin position="106"/>
        <end position="146"/>
    </location>
</feature>
<dbReference type="GO" id="GO:0038023">
    <property type="term" value="F:signaling receptor activity"/>
    <property type="evidence" value="ECO:0007669"/>
    <property type="project" value="InterPro"/>
</dbReference>
<feature type="repeat" description="TNFR-Cys" evidence="9">
    <location>
        <begin position="484"/>
        <end position="523"/>
    </location>
</feature>
<dbReference type="SMART" id="SM00208">
    <property type="entry name" value="TNFR"/>
    <property type="match status" value="3"/>
</dbReference>
<dbReference type="EMBL" id="CALNXJ010000008">
    <property type="protein sequence ID" value="CAH3046081.1"/>
    <property type="molecule type" value="Genomic_DNA"/>
</dbReference>
<reference evidence="13 14" key="1">
    <citation type="submission" date="2022-05" db="EMBL/GenBank/DDBJ databases">
        <authorList>
            <consortium name="Genoscope - CEA"/>
            <person name="William W."/>
        </authorList>
    </citation>
    <scope>NUCLEOTIDE SEQUENCE [LARGE SCALE GENOMIC DNA]</scope>
</reference>
<gene>
    <name evidence="13" type="ORF">PMEA_00033083</name>
</gene>
<dbReference type="PANTHER" id="PTHR12120">
    <property type="entry name" value="TNFR-CYS DOMAIN-CONTAINING PROTEIN"/>
    <property type="match status" value="1"/>
</dbReference>
<feature type="disulfide bond" evidence="9">
    <location>
        <begin position="107"/>
        <end position="122"/>
    </location>
</feature>
<name>A0AAU9W2X6_9CNID</name>
<feature type="region of interest" description="Disordered" evidence="10">
    <location>
        <begin position="214"/>
        <end position="233"/>
    </location>
</feature>
<feature type="region of interest" description="Disordered" evidence="10">
    <location>
        <begin position="286"/>
        <end position="313"/>
    </location>
</feature>
<evidence type="ECO:0000256" key="4">
    <source>
        <dbReference type="ARBA" id="ARBA00022989"/>
    </source>
</evidence>
<dbReference type="GO" id="GO:0046330">
    <property type="term" value="P:positive regulation of JNK cascade"/>
    <property type="evidence" value="ECO:0007669"/>
    <property type="project" value="InterPro"/>
</dbReference>
<dbReference type="PROSITE" id="PS00652">
    <property type="entry name" value="TNFR_NGFR_1"/>
    <property type="match status" value="2"/>
</dbReference>
<evidence type="ECO:0000256" key="8">
    <source>
        <dbReference type="ARBA" id="ARBA00023180"/>
    </source>
</evidence>
<dbReference type="Gene3D" id="2.10.50.10">
    <property type="entry name" value="Tumor Necrosis Factor Receptor, subunit A, domain 2"/>
    <property type="match status" value="2"/>
</dbReference>
<proteinExistence type="predicted"/>
<accession>A0AAU9W2X6</accession>
<evidence type="ECO:0000256" key="1">
    <source>
        <dbReference type="ARBA" id="ARBA00004167"/>
    </source>
</evidence>
<dbReference type="AlphaFoldDB" id="A0AAU9W2X6"/>
<feature type="disulfide bond" evidence="9">
    <location>
        <begin position="502"/>
        <end position="515"/>
    </location>
</feature>
<dbReference type="GO" id="GO:0043123">
    <property type="term" value="P:positive regulation of canonical NF-kappaB signal transduction"/>
    <property type="evidence" value="ECO:0007669"/>
    <property type="project" value="InterPro"/>
</dbReference>
<evidence type="ECO:0000313" key="13">
    <source>
        <dbReference type="EMBL" id="CAH3046081.1"/>
    </source>
</evidence>
<sequence length="845" mass="93195">MMHSEKVLDSTETNDAIRKRPRSDLLSLHPKLFGIIAVVVFSFPVVSAKPTPSQTNPCKPTEYWVEKEDGSQECITCGTCPEGQGLSTECGSSELLPSNTMVKCLACTKGVSFSRYEDSSICLPCASCSKGQVVEQSCSPKWDVKCANKCSSKDRYYDMDKGDCFKCSRCCGDDRDVVVKECKEKLGDGSNMVCSFDSSVNRCGKTTPQPTTIISHVDPKHDGPYTTQKSDHSTKANDRTTTVILVVIIVVFAFCVCSCVFKKRLAQMLSWCYRTVEVEDHHDLSVMEDESSTDGKGVENAKENLEESDESYELGEVHSVAEEPLLKEGIPEILDDTVTTKEKGSKLLSSLLESESYQYLKKICDRLDTTMAGAGDYRDVCSYYGIDRFGIASIYEKQRDGPSRALIDYLAATHEQLTVAEFVTVLQAKGRDCLGCKGDEITWRSDKPGKKNTCIPCIDCPDGTEPSIPCGGTAKYGTHLHCEACRQGTYSDNYGKGPCKLCSLCSVGRTVTRNCSATKNAQCGSCKYGYYQKVVIMNLLFYCLPCSVCCGDGKDKVEKQCTDQGLPSQQHCKLRTAPSCQLLQTTSKITSSTSFLGANHTAKKGTSPKGQSEEASSVPSSRTPKPYARTTAITAKRHEKLAASQYGTSPASEGFLGNKSKGSFSDRSVDINNGNGIVVSPMYGIPVIFIAIIVIVLKRNKLASFFERTRCGPILRCRDAELGKQIESTPLNVVPLGVLVSLKDLKSLSLDTYTKVWKRLDKQPEGKTRGDFRDVAVRFLYLEEDIWELEKEFKSCGSGSPSRQLLEGLETRRPDLTVLEFIKVLREPNILRNDVVELLKDYIHR</sequence>
<evidence type="ECO:0000259" key="12">
    <source>
        <dbReference type="PROSITE" id="PS50050"/>
    </source>
</evidence>
<feature type="compositionally biased region" description="Polar residues" evidence="10">
    <location>
        <begin position="608"/>
        <end position="623"/>
    </location>
</feature>
<evidence type="ECO:0000256" key="2">
    <source>
        <dbReference type="ARBA" id="ARBA00022692"/>
    </source>
</evidence>
<evidence type="ECO:0000256" key="7">
    <source>
        <dbReference type="ARBA" id="ARBA00023170"/>
    </source>
</evidence>
<evidence type="ECO:0000256" key="5">
    <source>
        <dbReference type="ARBA" id="ARBA00023136"/>
    </source>
</evidence>
<feature type="transmembrane region" description="Helical" evidence="11">
    <location>
        <begin position="243"/>
        <end position="261"/>
    </location>
</feature>
<dbReference type="InterPro" id="IPR047526">
    <property type="entry name" value="TNR19/27/EDAR"/>
</dbReference>
<keyword evidence="14" id="KW-1185">Reference proteome</keyword>
<dbReference type="Gene3D" id="1.10.533.10">
    <property type="entry name" value="Death Domain, Fas"/>
    <property type="match status" value="1"/>
</dbReference>
<feature type="disulfide bond" evidence="9">
    <location>
        <begin position="505"/>
        <end position="523"/>
    </location>
</feature>
<feature type="compositionally biased region" description="Basic and acidic residues" evidence="10">
    <location>
        <begin position="296"/>
        <end position="305"/>
    </location>
</feature>
<evidence type="ECO:0000256" key="6">
    <source>
        <dbReference type="ARBA" id="ARBA00023157"/>
    </source>
</evidence>
<feature type="disulfide bond" evidence="9">
    <location>
        <begin position="125"/>
        <end position="138"/>
    </location>
</feature>
<comment type="subcellular location">
    <subcellularLocation>
        <location evidence="1">Membrane</location>
        <topology evidence="1">Single-pass membrane protein</topology>
    </subcellularLocation>
</comment>
<dbReference type="Proteomes" id="UP001159428">
    <property type="component" value="Unassembled WGS sequence"/>
</dbReference>
<feature type="transmembrane region" description="Helical" evidence="11">
    <location>
        <begin position="677"/>
        <end position="697"/>
    </location>
</feature>
<dbReference type="Pfam" id="PF00020">
    <property type="entry name" value="TNFR_c6"/>
    <property type="match status" value="2"/>
</dbReference>
<dbReference type="InterPro" id="IPR011029">
    <property type="entry name" value="DEATH-like_dom_sf"/>
</dbReference>
<comment type="caution">
    <text evidence="9">Lacks conserved residue(s) required for the propagation of feature annotation.</text>
</comment>
<feature type="compositionally biased region" description="Basic and acidic residues" evidence="10">
    <location>
        <begin position="217"/>
        <end position="233"/>
    </location>
</feature>
<keyword evidence="8" id="KW-0325">Glycoprotein</keyword>
<evidence type="ECO:0000256" key="9">
    <source>
        <dbReference type="PROSITE-ProRule" id="PRU00206"/>
    </source>
</evidence>
<comment type="caution">
    <text evidence="13">The sequence shown here is derived from an EMBL/GenBank/DDBJ whole genome shotgun (WGS) entry which is preliminary data.</text>
</comment>
<feature type="region of interest" description="Disordered" evidence="10">
    <location>
        <begin position="599"/>
        <end position="627"/>
    </location>
</feature>
<keyword evidence="4 11" id="KW-1133">Transmembrane helix</keyword>
<dbReference type="PANTHER" id="PTHR12120:SF10">
    <property type="entry name" value="TNFR-CYS DOMAIN-CONTAINING PROTEIN"/>
    <property type="match status" value="1"/>
</dbReference>
<dbReference type="InterPro" id="IPR001368">
    <property type="entry name" value="TNFR/NGFR_Cys_rich_reg"/>
</dbReference>
<keyword evidence="5 11" id="KW-0472">Membrane</keyword>
<keyword evidence="7" id="KW-0675">Receptor</keyword>
<feature type="domain" description="TNFR-Cys" evidence="12">
    <location>
        <begin position="484"/>
        <end position="523"/>
    </location>
</feature>
<keyword evidence="6 9" id="KW-1015">Disulfide bond</keyword>
<feature type="disulfide bond" evidence="9">
    <location>
        <begin position="128"/>
        <end position="146"/>
    </location>
</feature>